<dbReference type="Proteomes" id="UP000682733">
    <property type="component" value="Unassembled WGS sequence"/>
</dbReference>
<feature type="transmembrane region" description="Helical" evidence="11">
    <location>
        <begin position="25"/>
        <end position="43"/>
    </location>
</feature>
<sequence length="496" mass="56989">MDCFLQGCRDQSDFGDKMLRSLKEILIPSLAGLLLLGAGIQVYKRSPSITGLNSGLLNRNESLLIKYIFDWREWWTLLSQNNFIILSTLNESSLCNVSRELRLISDTYCKIHYKKCPQIPCTLVKSSASAMKNIQCMKGGKIFEKKNMNDEPDILCQSGVSLDLFGRNNGQLKSYPSIITDKMLVLDDELWRGVLSQFRSYDSVWGFHFDGESIGYYPWASEYKKLRLFDVTMGYDRQLYDWITPGYLLHYAPDISNPSLRLSANNVMVMKKSVTAYKNNSEITAPVMWMNGNCDAKSGRTEYMSEFMKHIDVDSWGACKRNKGDLPPDIIRIQGGKGDSFYNLNWIQAKTALSSNYLFTIAIENSLTYDYVTEKLWQPLAAGSVPIYLGAPNIEEWLPCKNCIIDLRQFKTPKEAAEFVRQVATNKSLYQTYHQWRSQPVLKQFQNILNYFDYSRKYSMECIVCDMAHNISILGNNPYSKIRKIVSSLNPFESIW</sequence>
<keyword evidence="9" id="KW-0325">Glycoprotein</keyword>
<proteinExistence type="inferred from homology"/>
<evidence type="ECO:0000259" key="12">
    <source>
        <dbReference type="Pfam" id="PF00852"/>
    </source>
</evidence>
<dbReference type="OrthoDB" id="9993460at2759"/>
<evidence type="ECO:0000256" key="6">
    <source>
        <dbReference type="ARBA" id="ARBA00022968"/>
    </source>
</evidence>
<name>A0A814W654_9BILA</name>
<evidence type="ECO:0000256" key="5">
    <source>
        <dbReference type="ARBA" id="ARBA00022692"/>
    </source>
</evidence>
<protein>
    <recommendedName>
        <fullName evidence="11">Fucosyltransferase</fullName>
        <ecNumber evidence="11">2.4.1.-</ecNumber>
    </recommendedName>
</protein>
<evidence type="ECO:0000256" key="9">
    <source>
        <dbReference type="ARBA" id="ARBA00023180"/>
    </source>
</evidence>
<gene>
    <name evidence="13" type="ORF">GPM918_LOCUS23704</name>
    <name evidence="14" type="ORF">OVA965_LOCUS25129</name>
    <name evidence="15" type="ORF">SRO942_LOCUS23703</name>
    <name evidence="16" type="ORF">TMI583_LOCUS25855</name>
</gene>
<evidence type="ECO:0000313" key="14">
    <source>
        <dbReference type="EMBL" id="CAF1225610.1"/>
    </source>
</evidence>
<keyword evidence="4 11" id="KW-0808">Transferase</keyword>
<dbReference type="UniPathway" id="UPA00378"/>
<dbReference type="EMBL" id="CAJOBA010036991">
    <property type="protein sequence ID" value="CAF4033717.1"/>
    <property type="molecule type" value="Genomic_DNA"/>
</dbReference>
<evidence type="ECO:0000313" key="17">
    <source>
        <dbReference type="Proteomes" id="UP000663829"/>
    </source>
</evidence>
<feature type="domain" description="Fucosyltransferase C-terminal" evidence="12">
    <location>
        <begin position="285"/>
        <end position="470"/>
    </location>
</feature>
<dbReference type="Gene3D" id="3.40.50.11660">
    <property type="entry name" value="Glycosyl transferase family 10, C-terminal domain"/>
    <property type="match status" value="1"/>
</dbReference>
<dbReference type="FunFam" id="3.40.50.11660:FF:000002">
    <property type="entry name" value="Alpha-(1,3)-fucosyltransferase"/>
    <property type="match status" value="1"/>
</dbReference>
<evidence type="ECO:0000256" key="7">
    <source>
        <dbReference type="ARBA" id="ARBA00022989"/>
    </source>
</evidence>
<dbReference type="Proteomes" id="UP000677228">
    <property type="component" value="Unassembled WGS sequence"/>
</dbReference>
<keyword evidence="8 11" id="KW-0472">Membrane</keyword>
<dbReference type="SUPFAM" id="SSF53756">
    <property type="entry name" value="UDP-Glycosyltransferase/glycogen phosphorylase"/>
    <property type="match status" value="1"/>
</dbReference>
<organism evidence="13 17">
    <name type="scientific">Didymodactylos carnosus</name>
    <dbReference type="NCBI Taxonomy" id="1234261"/>
    <lineage>
        <taxon>Eukaryota</taxon>
        <taxon>Metazoa</taxon>
        <taxon>Spiralia</taxon>
        <taxon>Gnathifera</taxon>
        <taxon>Rotifera</taxon>
        <taxon>Eurotatoria</taxon>
        <taxon>Bdelloidea</taxon>
        <taxon>Philodinida</taxon>
        <taxon>Philodinidae</taxon>
        <taxon>Didymodactylos</taxon>
    </lineage>
</organism>
<evidence type="ECO:0000256" key="10">
    <source>
        <dbReference type="ARBA" id="ARBA00060399"/>
    </source>
</evidence>
<dbReference type="GO" id="GO:0032580">
    <property type="term" value="C:Golgi cisterna membrane"/>
    <property type="evidence" value="ECO:0007669"/>
    <property type="project" value="UniProtKB-SubCell"/>
</dbReference>
<accession>A0A814W654</accession>
<evidence type="ECO:0000256" key="8">
    <source>
        <dbReference type="ARBA" id="ARBA00023136"/>
    </source>
</evidence>
<dbReference type="InterPro" id="IPR038577">
    <property type="entry name" value="GT10-like_C_sf"/>
</dbReference>
<dbReference type="GO" id="GO:0046920">
    <property type="term" value="F:alpha-(1-&gt;3)-fucosyltransferase activity"/>
    <property type="evidence" value="ECO:0007669"/>
    <property type="project" value="TreeGrafter"/>
</dbReference>
<dbReference type="EMBL" id="CAJNOK010015448">
    <property type="protein sequence ID" value="CAF1225610.1"/>
    <property type="molecule type" value="Genomic_DNA"/>
</dbReference>
<keyword evidence="6" id="KW-0735">Signal-anchor</keyword>
<comment type="subcellular location">
    <subcellularLocation>
        <location evidence="10">Endomembrane system</location>
        <topology evidence="10">Single-pass type II membrane protein</topology>
    </subcellularLocation>
    <subcellularLocation>
        <location evidence="11">Golgi apparatus</location>
        <location evidence="11">Golgi stack membrane</location>
        <topology evidence="11">Single-pass type II membrane protein</topology>
    </subcellularLocation>
</comment>
<evidence type="ECO:0000313" key="16">
    <source>
        <dbReference type="EMBL" id="CAF4033717.1"/>
    </source>
</evidence>
<keyword evidence="17" id="KW-1185">Reference proteome</keyword>
<keyword evidence="3 11" id="KW-0328">Glycosyltransferase</keyword>
<keyword evidence="11" id="KW-0333">Golgi apparatus</keyword>
<evidence type="ECO:0000256" key="1">
    <source>
        <dbReference type="ARBA" id="ARBA00004922"/>
    </source>
</evidence>
<dbReference type="PANTHER" id="PTHR11929">
    <property type="entry name" value="ALPHA- 1,3 -FUCOSYLTRANSFERASE"/>
    <property type="match status" value="1"/>
</dbReference>
<dbReference type="Proteomes" id="UP000681722">
    <property type="component" value="Unassembled WGS sequence"/>
</dbReference>
<comment type="pathway">
    <text evidence="1">Protein modification; protein glycosylation.</text>
</comment>
<dbReference type="EC" id="2.4.1.-" evidence="11"/>
<evidence type="ECO:0000256" key="11">
    <source>
        <dbReference type="RuleBase" id="RU003832"/>
    </source>
</evidence>
<dbReference type="EMBL" id="CAJNOQ010008570">
    <property type="protein sequence ID" value="CAF1200705.1"/>
    <property type="molecule type" value="Genomic_DNA"/>
</dbReference>
<dbReference type="InterPro" id="IPR001503">
    <property type="entry name" value="Glyco_trans_10"/>
</dbReference>
<evidence type="ECO:0000313" key="15">
    <source>
        <dbReference type="EMBL" id="CAF3965214.1"/>
    </source>
</evidence>
<keyword evidence="5 11" id="KW-0812">Transmembrane</keyword>
<dbReference type="PANTHER" id="PTHR11929:SF194">
    <property type="entry name" value="ALPHA-(1,3)-FUCOSYLTRANSFERASE 10"/>
    <property type="match status" value="1"/>
</dbReference>
<dbReference type="AlphaFoldDB" id="A0A814W654"/>
<evidence type="ECO:0000256" key="2">
    <source>
        <dbReference type="ARBA" id="ARBA00008919"/>
    </source>
</evidence>
<keyword evidence="7 11" id="KW-1133">Transmembrane helix</keyword>
<comment type="caution">
    <text evidence="13">The sequence shown here is derived from an EMBL/GenBank/DDBJ whole genome shotgun (WGS) entry which is preliminary data.</text>
</comment>
<dbReference type="Pfam" id="PF00852">
    <property type="entry name" value="Glyco_transf_10"/>
    <property type="match status" value="1"/>
</dbReference>
<dbReference type="Proteomes" id="UP000663829">
    <property type="component" value="Unassembled WGS sequence"/>
</dbReference>
<evidence type="ECO:0000256" key="4">
    <source>
        <dbReference type="ARBA" id="ARBA00022679"/>
    </source>
</evidence>
<dbReference type="InterPro" id="IPR055270">
    <property type="entry name" value="Glyco_tran_10_C"/>
</dbReference>
<evidence type="ECO:0000313" key="13">
    <source>
        <dbReference type="EMBL" id="CAF1200705.1"/>
    </source>
</evidence>
<evidence type="ECO:0000256" key="3">
    <source>
        <dbReference type="ARBA" id="ARBA00022676"/>
    </source>
</evidence>
<dbReference type="EMBL" id="CAJOBC010008571">
    <property type="protein sequence ID" value="CAF3965214.1"/>
    <property type="molecule type" value="Genomic_DNA"/>
</dbReference>
<reference evidence="13" key="1">
    <citation type="submission" date="2021-02" db="EMBL/GenBank/DDBJ databases">
        <authorList>
            <person name="Nowell W R."/>
        </authorList>
    </citation>
    <scope>NUCLEOTIDE SEQUENCE</scope>
</reference>
<comment type="similarity">
    <text evidence="2 11">Belongs to the glycosyltransferase 10 family.</text>
</comment>